<keyword evidence="4" id="KW-0732">Signal</keyword>
<dbReference type="PROSITE" id="PS51257">
    <property type="entry name" value="PROKAR_LIPOPROTEIN"/>
    <property type="match status" value="1"/>
</dbReference>
<evidence type="ECO:0000259" key="5">
    <source>
        <dbReference type="Pfam" id="PF03150"/>
    </source>
</evidence>
<accession>A0A150SEJ6</accession>
<evidence type="ECO:0000256" key="2">
    <source>
        <dbReference type="ARBA" id="ARBA00023002"/>
    </source>
</evidence>
<reference evidence="6 7" key="1">
    <citation type="submission" date="2014-02" db="EMBL/GenBank/DDBJ databases">
        <title>The small core and large imbalanced accessory genome model reveals a collaborative survival strategy of Sorangium cellulosum strains in nature.</title>
        <authorList>
            <person name="Han K."/>
            <person name="Peng R."/>
            <person name="Blom J."/>
            <person name="Li Y.-Z."/>
        </authorList>
    </citation>
    <scope>NUCLEOTIDE SEQUENCE [LARGE SCALE GENOMIC DNA]</scope>
    <source>
        <strain evidence="6 7">So0011-07</strain>
    </source>
</reference>
<dbReference type="GO" id="GO:0004130">
    <property type="term" value="F:cytochrome-c peroxidase activity"/>
    <property type="evidence" value="ECO:0007669"/>
    <property type="project" value="TreeGrafter"/>
</dbReference>
<sequence length="723" mass="77361">MARACSGGPRTCGLGAMIAGALMGLSMTAGCSEGHFEPEGSGGQGPQGSGGQGPQGSGGADPGPGSSLAAGGSSPPVAPGSGEPPRSYSPDDGAAPAPVHPPPTIGSLRGVHVPEPDNLSRYVKDREKAVALGKALFWDMQAGSDGVACATCHFHAGADHRKRNQLSPGLANQDPERRERFDSLASGSRGGPNFALQASDWPLFRLADPDDRESDVLFQTDDVVSSQGVFHARFNAVVRGDAKDDCTLLPDIFQVQGLNVRRVEPRHTPTVINAAFNYRNFWDGRANNHFNGVNPFGRRDPDAAVHALRDGVLVREEVDLDNSSLASQAVGPPLSPFEMSCEGRTFPDIGRKLLKLRPLAGQGVDPTDSVLGALRHPSGNGLAPSYRELIEGAFADAYWCPDQRVDDRPLVEANFSLFWGIAIQLYEATLVSDDTRFDRFADGDSGALSDKERAGLAIFEGKGKCINCHRGPELTGAATHLQDEAEEGGLIERMLMGDGRPALYDNAFYNIGVRPTEEDVGVGGLDPFGNPLSFTRQGERLAAGQDVPDPFRIDPASFEVAPGAPIDRHERDAVDGAFKVPTLRNVALTGPYFHNGSALTLAQVVEFYNRGGNRRDREDGDTTGFGPNRTNLDPDIQPLGLTDGEKEALVAFLEALTDERVRFEQAPFDHPQLFVADGHFWNEWTAVDDGTGRAREKIKEIPAVGAEGRRAKNLPGLEPFNPL</sequence>
<gene>
    <name evidence="6" type="ORF">BE17_17740</name>
</gene>
<protein>
    <submittedName>
        <fullName evidence="6">Cytochrome-c peroxidase</fullName>
    </submittedName>
</protein>
<comment type="caution">
    <text evidence="6">The sequence shown here is derived from an EMBL/GenBank/DDBJ whole genome shotgun (WGS) entry which is preliminary data.</text>
</comment>
<organism evidence="6 7">
    <name type="scientific">Sorangium cellulosum</name>
    <name type="common">Polyangium cellulosum</name>
    <dbReference type="NCBI Taxonomy" id="56"/>
    <lineage>
        <taxon>Bacteria</taxon>
        <taxon>Pseudomonadati</taxon>
        <taxon>Myxococcota</taxon>
        <taxon>Polyangia</taxon>
        <taxon>Polyangiales</taxon>
        <taxon>Polyangiaceae</taxon>
        <taxon>Sorangium</taxon>
    </lineage>
</organism>
<feature type="compositionally biased region" description="Gly residues" evidence="3">
    <location>
        <begin position="40"/>
        <end position="62"/>
    </location>
</feature>
<dbReference type="GO" id="GO:0030313">
    <property type="term" value="C:cell envelope"/>
    <property type="evidence" value="ECO:0007669"/>
    <property type="project" value="UniProtKB-SubCell"/>
</dbReference>
<feature type="domain" description="Di-haem cytochrome c peroxidase" evidence="5">
    <location>
        <begin position="261"/>
        <end position="445"/>
    </location>
</feature>
<evidence type="ECO:0000313" key="6">
    <source>
        <dbReference type="EMBL" id="KYF90819.1"/>
    </source>
</evidence>
<feature type="compositionally biased region" description="Low complexity" evidence="3">
    <location>
        <begin position="63"/>
        <end position="85"/>
    </location>
</feature>
<proteinExistence type="predicted"/>
<dbReference type="InterPro" id="IPR004852">
    <property type="entry name" value="Di-haem_cyt_c_peroxidsae"/>
</dbReference>
<dbReference type="Pfam" id="PF03150">
    <property type="entry name" value="CCP_MauG"/>
    <property type="match status" value="1"/>
</dbReference>
<dbReference type="SUPFAM" id="SSF46626">
    <property type="entry name" value="Cytochrome c"/>
    <property type="match status" value="2"/>
</dbReference>
<dbReference type="Proteomes" id="UP000075635">
    <property type="component" value="Unassembled WGS sequence"/>
</dbReference>
<dbReference type="GO" id="GO:0009055">
    <property type="term" value="F:electron transfer activity"/>
    <property type="evidence" value="ECO:0007669"/>
    <property type="project" value="InterPro"/>
</dbReference>
<evidence type="ECO:0000313" key="7">
    <source>
        <dbReference type="Proteomes" id="UP000075635"/>
    </source>
</evidence>
<evidence type="ECO:0000256" key="3">
    <source>
        <dbReference type="SAM" id="MobiDB-lite"/>
    </source>
</evidence>
<dbReference type="PANTHER" id="PTHR30600">
    <property type="entry name" value="CYTOCHROME C PEROXIDASE-RELATED"/>
    <property type="match status" value="1"/>
</dbReference>
<feature type="region of interest" description="Disordered" evidence="3">
    <location>
        <begin position="32"/>
        <end position="116"/>
    </location>
</feature>
<feature type="chain" id="PRO_5007568936" evidence="4">
    <location>
        <begin position="32"/>
        <end position="723"/>
    </location>
</feature>
<feature type="region of interest" description="Disordered" evidence="3">
    <location>
        <begin position="612"/>
        <end position="631"/>
    </location>
</feature>
<dbReference type="Gene3D" id="1.10.760.10">
    <property type="entry name" value="Cytochrome c-like domain"/>
    <property type="match status" value="2"/>
</dbReference>
<comment type="subcellular location">
    <subcellularLocation>
        <location evidence="1">Cell envelope</location>
    </subcellularLocation>
</comment>
<feature type="signal peptide" evidence="4">
    <location>
        <begin position="1"/>
        <end position="31"/>
    </location>
</feature>
<evidence type="ECO:0000256" key="1">
    <source>
        <dbReference type="ARBA" id="ARBA00004196"/>
    </source>
</evidence>
<dbReference type="EMBL" id="JEMB01001077">
    <property type="protein sequence ID" value="KYF90819.1"/>
    <property type="molecule type" value="Genomic_DNA"/>
</dbReference>
<dbReference type="AlphaFoldDB" id="A0A150SEJ6"/>
<name>A0A150SEJ6_SORCE</name>
<dbReference type="GO" id="GO:0020037">
    <property type="term" value="F:heme binding"/>
    <property type="evidence" value="ECO:0007669"/>
    <property type="project" value="InterPro"/>
</dbReference>
<dbReference type="InterPro" id="IPR036909">
    <property type="entry name" value="Cyt_c-like_dom_sf"/>
</dbReference>
<evidence type="ECO:0000256" key="4">
    <source>
        <dbReference type="SAM" id="SignalP"/>
    </source>
</evidence>
<keyword evidence="6" id="KW-0575">Peroxidase</keyword>
<keyword evidence="2" id="KW-0560">Oxidoreductase</keyword>
<dbReference type="InterPro" id="IPR051395">
    <property type="entry name" value="Cytochrome_c_Peroxidase/MauG"/>
</dbReference>